<feature type="domain" description="PAC" evidence="2">
    <location>
        <begin position="101"/>
        <end position="152"/>
    </location>
</feature>
<evidence type="ECO:0008006" key="6">
    <source>
        <dbReference type="Google" id="ProtNLM"/>
    </source>
</evidence>
<comment type="caution">
    <text evidence="4">The sequence shown here is derived from an EMBL/GenBank/DDBJ whole genome shotgun (WGS) entry which is preliminary data.</text>
</comment>
<evidence type="ECO:0000259" key="2">
    <source>
        <dbReference type="PROSITE" id="PS50113"/>
    </source>
</evidence>
<dbReference type="SUPFAM" id="SSF55073">
    <property type="entry name" value="Nucleotide cyclase"/>
    <property type="match status" value="1"/>
</dbReference>
<dbReference type="InterPro" id="IPR000160">
    <property type="entry name" value="GGDEF_dom"/>
</dbReference>
<dbReference type="SMART" id="SM00091">
    <property type="entry name" value="PAS"/>
    <property type="match status" value="2"/>
</dbReference>
<dbReference type="OrthoDB" id="9813903at2"/>
<dbReference type="FunFam" id="3.30.70.270:FF:000001">
    <property type="entry name" value="Diguanylate cyclase domain protein"/>
    <property type="match status" value="1"/>
</dbReference>
<sequence length="453" mass="48938">MQHEQNAPAPRPSLPEDTLGDSAALMLDLAASIPGAMFRLSRWAGGQWRFTYVSPGIEPLFGLTPAQVCADIRALGRVILPEDRPQHDATIRAALLAGQAFEQEYRIRTADGVLKWVHARARPQPGGAGEVVWTGLLTDVSDRKQLEAVVRDSEERYRTLFETVAQGVVYQDAAGRITSANPAAQRILGLTLDQMQGRHSVDPRWQAIHEDGSPFPGTEHPAMVALRTGQPVHQVVMGVHAPNRGCTWLLVNATPVLRAGQAQEVYSSFEDITERVLLSQELKRQASTDDLTGVANRRSLMQRLALEFERVRQPGAGHRCAVLAVDLDLFKLINDRHGHAAGDAVLQHAATLMRRVTRQHDLVARSGGEEFTLVLPDTGPDEAAALAERLRASLQAQPLQHQGLALVVTVSVGVSQILPADASLDAVLARADAALYAAKGAGRNQVCLAPAAG</sequence>
<protein>
    <recommendedName>
        <fullName evidence="6">Diguanylate cyclase</fullName>
    </recommendedName>
</protein>
<dbReference type="Gene3D" id="3.30.70.270">
    <property type="match status" value="1"/>
</dbReference>
<organism evidence="4 5">
    <name type="scientific">Pseudaquabacterium pictum</name>
    <dbReference type="NCBI Taxonomy" id="2315236"/>
    <lineage>
        <taxon>Bacteria</taxon>
        <taxon>Pseudomonadati</taxon>
        <taxon>Pseudomonadota</taxon>
        <taxon>Betaproteobacteria</taxon>
        <taxon>Burkholderiales</taxon>
        <taxon>Sphaerotilaceae</taxon>
        <taxon>Pseudaquabacterium</taxon>
    </lineage>
</organism>
<dbReference type="SMART" id="SM00267">
    <property type="entry name" value="GGDEF"/>
    <property type="match status" value="1"/>
</dbReference>
<dbReference type="Proteomes" id="UP000301751">
    <property type="component" value="Unassembled WGS sequence"/>
</dbReference>
<feature type="domain" description="PAS" evidence="1">
    <location>
        <begin position="153"/>
        <end position="201"/>
    </location>
</feature>
<dbReference type="Gene3D" id="3.30.450.20">
    <property type="entry name" value="PAS domain"/>
    <property type="match status" value="2"/>
</dbReference>
<dbReference type="CDD" id="cd00130">
    <property type="entry name" value="PAS"/>
    <property type="match status" value="2"/>
</dbReference>
<dbReference type="InterPro" id="IPR001610">
    <property type="entry name" value="PAC"/>
</dbReference>
<dbReference type="CDD" id="cd01949">
    <property type="entry name" value="GGDEF"/>
    <property type="match status" value="1"/>
</dbReference>
<dbReference type="InterPro" id="IPR043128">
    <property type="entry name" value="Rev_trsase/Diguanyl_cyclase"/>
</dbReference>
<dbReference type="SMART" id="SM00086">
    <property type="entry name" value="PAC"/>
    <property type="match status" value="2"/>
</dbReference>
<accession>A0A480AVB8</accession>
<dbReference type="PROSITE" id="PS50113">
    <property type="entry name" value="PAC"/>
    <property type="match status" value="1"/>
</dbReference>
<name>A0A480AVB8_9BURK</name>
<dbReference type="InterPro" id="IPR000700">
    <property type="entry name" value="PAS-assoc_C"/>
</dbReference>
<dbReference type="InterPro" id="IPR035965">
    <property type="entry name" value="PAS-like_dom_sf"/>
</dbReference>
<dbReference type="AlphaFoldDB" id="A0A480AVB8"/>
<feature type="domain" description="PAS" evidence="1">
    <location>
        <begin position="22"/>
        <end position="98"/>
    </location>
</feature>
<evidence type="ECO:0000259" key="3">
    <source>
        <dbReference type="PROSITE" id="PS50887"/>
    </source>
</evidence>
<evidence type="ECO:0000313" key="4">
    <source>
        <dbReference type="EMBL" id="GCL63735.1"/>
    </source>
</evidence>
<dbReference type="RefSeq" id="WP_137733455.1">
    <property type="nucleotide sequence ID" value="NZ_BJCL01000006.1"/>
</dbReference>
<reference evidence="5" key="1">
    <citation type="submission" date="2019-03" db="EMBL/GenBank/DDBJ databases">
        <title>Aquabacterium pictum sp.nov., the first bacteriochlorophyll a-containing freshwater bacterium in the genus Aquabacterium of the class Betaproteobacteria.</title>
        <authorList>
            <person name="Hirose S."/>
            <person name="Tank M."/>
            <person name="Hara E."/>
            <person name="Tamaki H."/>
            <person name="Takaichi S."/>
            <person name="Haruta S."/>
            <person name="Hanada S."/>
        </authorList>
    </citation>
    <scope>NUCLEOTIDE SEQUENCE [LARGE SCALE GENOMIC DNA]</scope>
    <source>
        <strain evidence="5">W35</strain>
    </source>
</reference>
<dbReference type="InterPro" id="IPR013655">
    <property type="entry name" value="PAS_fold_3"/>
</dbReference>
<feature type="domain" description="GGDEF" evidence="3">
    <location>
        <begin position="318"/>
        <end position="451"/>
    </location>
</feature>
<proteinExistence type="predicted"/>
<dbReference type="GO" id="GO:0003824">
    <property type="term" value="F:catalytic activity"/>
    <property type="evidence" value="ECO:0007669"/>
    <property type="project" value="UniProtKB-ARBA"/>
</dbReference>
<dbReference type="PROSITE" id="PS50887">
    <property type="entry name" value="GGDEF"/>
    <property type="match status" value="1"/>
</dbReference>
<dbReference type="NCBIfam" id="TIGR00229">
    <property type="entry name" value="sensory_box"/>
    <property type="match status" value="2"/>
</dbReference>
<dbReference type="InterPro" id="IPR000014">
    <property type="entry name" value="PAS"/>
</dbReference>
<dbReference type="NCBIfam" id="TIGR00254">
    <property type="entry name" value="GGDEF"/>
    <property type="match status" value="1"/>
</dbReference>
<dbReference type="SUPFAM" id="SSF55785">
    <property type="entry name" value="PYP-like sensor domain (PAS domain)"/>
    <property type="match status" value="2"/>
</dbReference>
<dbReference type="Pfam" id="PF00990">
    <property type="entry name" value="GGDEF"/>
    <property type="match status" value="1"/>
</dbReference>
<evidence type="ECO:0000259" key="1">
    <source>
        <dbReference type="PROSITE" id="PS50112"/>
    </source>
</evidence>
<dbReference type="PANTHER" id="PTHR44757">
    <property type="entry name" value="DIGUANYLATE CYCLASE DGCP"/>
    <property type="match status" value="1"/>
</dbReference>
<dbReference type="InterPro" id="IPR052155">
    <property type="entry name" value="Biofilm_reg_signaling"/>
</dbReference>
<dbReference type="InterPro" id="IPR029787">
    <property type="entry name" value="Nucleotide_cyclase"/>
</dbReference>
<dbReference type="Pfam" id="PF08447">
    <property type="entry name" value="PAS_3"/>
    <property type="match status" value="1"/>
</dbReference>
<dbReference type="PANTHER" id="PTHR44757:SF2">
    <property type="entry name" value="BIOFILM ARCHITECTURE MAINTENANCE PROTEIN MBAA"/>
    <property type="match status" value="1"/>
</dbReference>
<dbReference type="Pfam" id="PF13188">
    <property type="entry name" value="PAS_8"/>
    <property type="match status" value="1"/>
</dbReference>
<dbReference type="PROSITE" id="PS50112">
    <property type="entry name" value="PAS"/>
    <property type="match status" value="2"/>
</dbReference>
<gene>
    <name evidence="4" type="ORF">AQPW35_28160</name>
</gene>
<keyword evidence="5" id="KW-1185">Reference proteome</keyword>
<evidence type="ECO:0000313" key="5">
    <source>
        <dbReference type="Proteomes" id="UP000301751"/>
    </source>
</evidence>
<dbReference type="EMBL" id="BJCL01000006">
    <property type="protein sequence ID" value="GCL63735.1"/>
    <property type="molecule type" value="Genomic_DNA"/>
</dbReference>